<gene>
    <name evidence="1" type="ORF">QNI22_12985</name>
</gene>
<dbReference type="RefSeq" id="WP_314511068.1">
    <property type="nucleotide sequence ID" value="NZ_JASJOU010000003.1"/>
</dbReference>
<sequence length="87" mass="10206">MQIQETPEYQLIKTIYGDRKATRSQVPLLNHIDEGIQILVWEQAELTIQRAYCLHPIFQGDDSLLENYKNVSLDNLENRAILLVMEY</sequence>
<protein>
    <submittedName>
        <fullName evidence="1">Uncharacterized protein</fullName>
    </submittedName>
</protein>
<name>A0AAE3R536_9BACT</name>
<accession>A0AAE3R536</accession>
<proteinExistence type="predicted"/>
<dbReference type="AlphaFoldDB" id="A0AAE3R536"/>
<dbReference type="EMBL" id="JASJOU010000003">
    <property type="protein sequence ID" value="MDJ1501574.1"/>
    <property type="molecule type" value="Genomic_DNA"/>
</dbReference>
<organism evidence="1 2">
    <name type="scientific">Xanthocytophaga agilis</name>
    <dbReference type="NCBI Taxonomy" id="3048010"/>
    <lineage>
        <taxon>Bacteria</taxon>
        <taxon>Pseudomonadati</taxon>
        <taxon>Bacteroidota</taxon>
        <taxon>Cytophagia</taxon>
        <taxon>Cytophagales</taxon>
        <taxon>Rhodocytophagaceae</taxon>
        <taxon>Xanthocytophaga</taxon>
    </lineage>
</organism>
<dbReference type="Proteomes" id="UP001232063">
    <property type="component" value="Unassembled WGS sequence"/>
</dbReference>
<keyword evidence="2" id="KW-1185">Reference proteome</keyword>
<reference evidence="1" key="1">
    <citation type="submission" date="2023-05" db="EMBL/GenBank/DDBJ databases">
        <authorList>
            <person name="Zhang X."/>
        </authorList>
    </citation>
    <scope>NUCLEOTIDE SEQUENCE</scope>
    <source>
        <strain evidence="1">BD1B2-1</strain>
    </source>
</reference>
<evidence type="ECO:0000313" key="1">
    <source>
        <dbReference type="EMBL" id="MDJ1501574.1"/>
    </source>
</evidence>
<evidence type="ECO:0000313" key="2">
    <source>
        <dbReference type="Proteomes" id="UP001232063"/>
    </source>
</evidence>
<comment type="caution">
    <text evidence="1">The sequence shown here is derived from an EMBL/GenBank/DDBJ whole genome shotgun (WGS) entry which is preliminary data.</text>
</comment>